<accession>A0A1F2WJA5</accession>
<dbReference type="InterPro" id="IPR050923">
    <property type="entry name" value="Cell_Proc_Reg/RNA_Proc"/>
</dbReference>
<evidence type="ECO:0000256" key="2">
    <source>
        <dbReference type="SAM" id="Phobius"/>
    </source>
</evidence>
<evidence type="ECO:0000313" key="5">
    <source>
        <dbReference type="Proteomes" id="UP000177876"/>
    </source>
</evidence>
<dbReference type="Gene3D" id="2.60.200.20">
    <property type="match status" value="1"/>
</dbReference>
<proteinExistence type="predicted"/>
<feature type="domain" description="FHA" evidence="3">
    <location>
        <begin position="75"/>
        <end position="124"/>
    </location>
</feature>
<reference evidence="4 5" key="1">
    <citation type="journal article" date="2016" name="Nat. Commun.">
        <title>Thousands of microbial genomes shed light on interconnected biogeochemical processes in an aquifer system.</title>
        <authorList>
            <person name="Anantharaman K."/>
            <person name="Brown C.T."/>
            <person name="Hug L.A."/>
            <person name="Sharon I."/>
            <person name="Castelle C.J."/>
            <person name="Probst A.J."/>
            <person name="Thomas B.C."/>
            <person name="Singh A."/>
            <person name="Wilkins M.J."/>
            <person name="Karaoz U."/>
            <person name="Brodie E.L."/>
            <person name="Williams K.H."/>
            <person name="Hubbard S.S."/>
            <person name="Banfield J.F."/>
        </authorList>
    </citation>
    <scope>NUCLEOTIDE SEQUENCE [LARGE SCALE GENOMIC DNA]</scope>
</reference>
<keyword evidence="2" id="KW-1133">Transmembrane helix</keyword>
<protein>
    <recommendedName>
        <fullName evidence="3">FHA domain-containing protein</fullName>
    </recommendedName>
</protein>
<keyword evidence="1" id="KW-0597">Phosphoprotein</keyword>
<dbReference type="Pfam" id="PF00498">
    <property type="entry name" value="FHA"/>
    <property type="match status" value="1"/>
</dbReference>
<gene>
    <name evidence="4" type="ORF">A2Y75_07145</name>
</gene>
<dbReference type="SMART" id="SM00240">
    <property type="entry name" value="FHA"/>
    <property type="match status" value="1"/>
</dbReference>
<name>A0A1F2WJA5_9ACTN</name>
<dbReference type="PROSITE" id="PS50006">
    <property type="entry name" value="FHA_DOMAIN"/>
    <property type="match status" value="1"/>
</dbReference>
<comment type="caution">
    <text evidence="4">The sequence shown here is derived from an EMBL/GenBank/DDBJ whole genome shotgun (WGS) entry which is preliminary data.</text>
</comment>
<keyword evidence="2" id="KW-0472">Membrane</keyword>
<dbReference type="InterPro" id="IPR000253">
    <property type="entry name" value="FHA_dom"/>
</dbReference>
<dbReference type="Proteomes" id="UP000177876">
    <property type="component" value="Unassembled WGS sequence"/>
</dbReference>
<sequence length="147" mass="16880">MPEIVYVTLRFAFLGLLYIFVFLVARLLYRELRPAPARQPSSQHRHERMGKKPILVAFDERGRKTRLNAFVGDQVVLGRAADCGVALKDEFASNQHAKIYQSEGRYYVEDLGSTNGTYINGRRINYPTELRSGDSIKIGRTVLEFRR</sequence>
<organism evidence="4 5">
    <name type="scientific">Candidatus Solincola sediminis</name>
    <dbReference type="NCBI Taxonomy" id="1797199"/>
    <lineage>
        <taxon>Bacteria</taxon>
        <taxon>Bacillati</taxon>
        <taxon>Actinomycetota</taxon>
        <taxon>Candidatus Geothermincolia</taxon>
        <taxon>Candidatus Geothermincolales</taxon>
        <taxon>Candidatus Geothermincolaceae</taxon>
        <taxon>Candidatus Solincola</taxon>
    </lineage>
</organism>
<evidence type="ECO:0000259" key="3">
    <source>
        <dbReference type="PROSITE" id="PS50006"/>
    </source>
</evidence>
<feature type="transmembrane region" description="Helical" evidence="2">
    <location>
        <begin position="6"/>
        <end position="29"/>
    </location>
</feature>
<dbReference type="EMBL" id="MELK01000040">
    <property type="protein sequence ID" value="OFW56927.1"/>
    <property type="molecule type" value="Genomic_DNA"/>
</dbReference>
<evidence type="ECO:0000256" key="1">
    <source>
        <dbReference type="ARBA" id="ARBA00022553"/>
    </source>
</evidence>
<dbReference type="PANTHER" id="PTHR23308">
    <property type="entry name" value="NUCLEAR INHIBITOR OF PROTEIN PHOSPHATASE-1"/>
    <property type="match status" value="1"/>
</dbReference>
<dbReference type="InterPro" id="IPR008984">
    <property type="entry name" value="SMAD_FHA_dom_sf"/>
</dbReference>
<dbReference type="CDD" id="cd00060">
    <property type="entry name" value="FHA"/>
    <property type="match status" value="1"/>
</dbReference>
<dbReference type="SUPFAM" id="SSF49879">
    <property type="entry name" value="SMAD/FHA domain"/>
    <property type="match status" value="1"/>
</dbReference>
<evidence type="ECO:0000313" key="4">
    <source>
        <dbReference type="EMBL" id="OFW56927.1"/>
    </source>
</evidence>
<dbReference type="AlphaFoldDB" id="A0A1F2WJA5"/>
<dbReference type="STRING" id="1797197.A2Y75_07145"/>
<keyword evidence="2" id="KW-0812">Transmembrane</keyword>